<dbReference type="EMBL" id="JAPFFL010000015">
    <property type="protein sequence ID" value="KAJ6676845.1"/>
    <property type="molecule type" value="Genomic_DNA"/>
</dbReference>
<accession>A0A9Q0SH51</accession>
<dbReference type="OrthoDB" id="1907061at2759"/>
<keyword evidence="3" id="KW-1185">Reference proteome</keyword>
<organism evidence="2 3">
    <name type="scientific">Salix viminalis</name>
    <name type="common">Common osier</name>
    <name type="synonym">Basket willow</name>
    <dbReference type="NCBI Taxonomy" id="40686"/>
    <lineage>
        <taxon>Eukaryota</taxon>
        <taxon>Viridiplantae</taxon>
        <taxon>Streptophyta</taxon>
        <taxon>Embryophyta</taxon>
        <taxon>Tracheophyta</taxon>
        <taxon>Spermatophyta</taxon>
        <taxon>Magnoliopsida</taxon>
        <taxon>eudicotyledons</taxon>
        <taxon>Gunneridae</taxon>
        <taxon>Pentapetalae</taxon>
        <taxon>rosids</taxon>
        <taxon>fabids</taxon>
        <taxon>Malpighiales</taxon>
        <taxon>Salicaceae</taxon>
        <taxon>Saliceae</taxon>
        <taxon>Salix</taxon>
    </lineage>
</organism>
<feature type="region of interest" description="Disordered" evidence="1">
    <location>
        <begin position="14"/>
        <end position="34"/>
    </location>
</feature>
<evidence type="ECO:0000256" key="1">
    <source>
        <dbReference type="SAM" id="MobiDB-lite"/>
    </source>
</evidence>
<proteinExistence type="predicted"/>
<reference evidence="2" key="1">
    <citation type="submission" date="2022-11" db="EMBL/GenBank/DDBJ databases">
        <authorList>
            <person name="Hyden B.L."/>
            <person name="Feng K."/>
            <person name="Yates T."/>
            <person name="Jawdy S."/>
            <person name="Smart L.B."/>
            <person name="Muchero W."/>
        </authorList>
    </citation>
    <scope>NUCLEOTIDE SEQUENCE</scope>
    <source>
        <tissue evidence="2">Shoot tip</tissue>
    </source>
</reference>
<dbReference type="Proteomes" id="UP001151529">
    <property type="component" value="Chromosome 15Z"/>
</dbReference>
<feature type="non-terminal residue" evidence="2">
    <location>
        <position position="1"/>
    </location>
</feature>
<dbReference type="AlphaFoldDB" id="A0A9Q0SH51"/>
<evidence type="ECO:0000313" key="2">
    <source>
        <dbReference type="EMBL" id="KAJ6676845.1"/>
    </source>
</evidence>
<sequence>ETIFDILGFGTINETIRGKPETPGDNAAEETRATCEHRGTGRKCLNKDTEKVEMVIPLEETAPGAVASILKASDQMTSQTFNDVGRMVMR</sequence>
<reference evidence="2" key="2">
    <citation type="journal article" date="2023" name="Int. J. Mol. Sci.">
        <title>De Novo Assembly and Annotation of 11 Diverse Shrub Willow (Salix) Genomes Reveals Novel Gene Organization in Sex-Linked Regions.</title>
        <authorList>
            <person name="Hyden B."/>
            <person name="Feng K."/>
            <person name="Yates T.B."/>
            <person name="Jawdy S."/>
            <person name="Cereghino C."/>
            <person name="Smart L.B."/>
            <person name="Muchero W."/>
        </authorList>
    </citation>
    <scope>NUCLEOTIDE SEQUENCE [LARGE SCALE GENOMIC DNA]</scope>
    <source>
        <tissue evidence="2">Shoot tip</tissue>
    </source>
</reference>
<name>A0A9Q0SH51_SALVM</name>
<gene>
    <name evidence="2" type="ORF">OIU85_010062</name>
</gene>
<comment type="caution">
    <text evidence="2">The sequence shown here is derived from an EMBL/GenBank/DDBJ whole genome shotgun (WGS) entry which is preliminary data.</text>
</comment>
<protein>
    <submittedName>
        <fullName evidence="2">Uncharacterized protein</fullName>
    </submittedName>
</protein>
<evidence type="ECO:0000313" key="3">
    <source>
        <dbReference type="Proteomes" id="UP001151529"/>
    </source>
</evidence>